<organism evidence="10 11">
    <name type="scientific">Streptomyces guryensis</name>
    <dbReference type="NCBI Taxonomy" id="2886947"/>
    <lineage>
        <taxon>Bacteria</taxon>
        <taxon>Bacillati</taxon>
        <taxon>Actinomycetota</taxon>
        <taxon>Actinomycetes</taxon>
        <taxon>Kitasatosporales</taxon>
        <taxon>Streptomycetaceae</taxon>
        <taxon>Streptomyces</taxon>
    </lineage>
</organism>
<feature type="transmembrane region" description="Helical" evidence="8">
    <location>
        <begin position="249"/>
        <end position="266"/>
    </location>
</feature>
<feature type="transmembrane region" description="Helical" evidence="8">
    <location>
        <begin position="189"/>
        <end position="212"/>
    </location>
</feature>
<dbReference type="AlphaFoldDB" id="A0A9Q3VP30"/>
<keyword evidence="4 8" id="KW-0812">Transmembrane</keyword>
<dbReference type="Pfam" id="PF00999">
    <property type="entry name" value="Na_H_Exchanger"/>
    <property type="match status" value="1"/>
</dbReference>
<evidence type="ECO:0000313" key="11">
    <source>
        <dbReference type="Proteomes" id="UP001108029"/>
    </source>
</evidence>
<keyword evidence="7 8" id="KW-0472">Membrane</keyword>
<feature type="transmembrane region" description="Helical" evidence="8">
    <location>
        <begin position="33"/>
        <end position="51"/>
    </location>
</feature>
<keyword evidence="11" id="KW-1185">Reference proteome</keyword>
<comment type="caution">
    <text evidence="10">The sequence shown here is derived from an EMBL/GenBank/DDBJ whole genome shotgun (WGS) entry which is preliminary data.</text>
</comment>
<dbReference type="GO" id="GO:0015297">
    <property type="term" value="F:antiporter activity"/>
    <property type="evidence" value="ECO:0007669"/>
    <property type="project" value="UniProtKB-KW"/>
</dbReference>
<accession>A0A9Q3VP30</accession>
<name>A0A9Q3VP30_9ACTN</name>
<feature type="transmembrane region" description="Helical" evidence="8">
    <location>
        <begin position="57"/>
        <end position="78"/>
    </location>
</feature>
<dbReference type="PANTHER" id="PTHR32507">
    <property type="entry name" value="NA(+)/H(+) ANTIPORTER 1"/>
    <property type="match status" value="1"/>
</dbReference>
<gene>
    <name evidence="10" type="ORF">LJ657_14325</name>
</gene>
<evidence type="ECO:0000256" key="7">
    <source>
        <dbReference type="ARBA" id="ARBA00023136"/>
    </source>
</evidence>
<dbReference type="PANTHER" id="PTHR32507:SF8">
    <property type="entry name" value="CNH1P"/>
    <property type="match status" value="1"/>
</dbReference>
<dbReference type="Proteomes" id="UP001108029">
    <property type="component" value="Unassembled WGS sequence"/>
</dbReference>
<evidence type="ECO:0000256" key="3">
    <source>
        <dbReference type="ARBA" id="ARBA00022449"/>
    </source>
</evidence>
<evidence type="ECO:0000256" key="8">
    <source>
        <dbReference type="SAM" id="Phobius"/>
    </source>
</evidence>
<keyword evidence="2" id="KW-0813">Transport</keyword>
<evidence type="ECO:0000256" key="2">
    <source>
        <dbReference type="ARBA" id="ARBA00022448"/>
    </source>
</evidence>
<protein>
    <submittedName>
        <fullName evidence="10">Cation:proton antiporter</fullName>
    </submittedName>
</protein>
<sequence length="435" mass="45022">MSSGAWTVVAVAGVTATYALGSRRLSATPVSSAIVFTGCGILIGPAVLDIVGLEHHAAPLTALLEAALTLVLFTDAMTVRRRDLATGGFLPGRLLGIGLPLSIAAGWLLAWPLLPGLTAGELALVGAILAPTDAALGKSAMSDRRVPALVREGLNVESGLNDGMVLPFFVVFLAAIPGTSYAHEGVAGAFWRALLLSSTLGLLVGGCGGWLLQAARARGWVTREWRQILVLAVAAVSYGLAVITDGSGFIAAWVAGFAFGYALRRFPAAADDERESPDRTSEFAEYLGGLLASVSLMLFGAVLLGPALQHLTWKIVLYAVLSLTVVRMLPVLLSLIGSGLRPPTVGYIGWFGPRGLASIVLSLLVVEEHVPGTETLGRVFAATVALSVLLHGVSAPGLAERYGRWFRSAAAAGRPLREGATVPESPAPAGAGPTR</sequence>
<evidence type="ECO:0000256" key="4">
    <source>
        <dbReference type="ARBA" id="ARBA00022692"/>
    </source>
</evidence>
<keyword evidence="5 8" id="KW-1133">Transmembrane helix</keyword>
<evidence type="ECO:0000256" key="6">
    <source>
        <dbReference type="ARBA" id="ARBA00023065"/>
    </source>
</evidence>
<feature type="transmembrane region" description="Helical" evidence="8">
    <location>
        <begin position="164"/>
        <end position="183"/>
    </location>
</feature>
<evidence type="ECO:0000256" key="1">
    <source>
        <dbReference type="ARBA" id="ARBA00004651"/>
    </source>
</evidence>
<reference evidence="10" key="1">
    <citation type="submission" date="2021-12" db="EMBL/GenBank/DDBJ databases">
        <authorList>
            <person name="Lee J.-H."/>
            <person name="Kim S.-B."/>
        </authorList>
    </citation>
    <scope>NUCLEOTIDE SEQUENCE</scope>
    <source>
        <strain evidence="10">NR30</strain>
    </source>
</reference>
<evidence type="ECO:0000313" key="10">
    <source>
        <dbReference type="EMBL" id="MCD9874838.1"/>
    </source>
</evidence>
<feature type="transmembrane region" description="Helical" evidence="8">
    <location>
        <begin position="347"/>
        <end position="366"/>
    </location>
</feature>
<feature type="transmembrane region" description="Helical" evidence="8">
    <location>
        <begin position="90"/>
        <end position="110"/>
    </location>
</feature>
<dbReference type="EMBL" id="JAJSBI010000006">
    <property type="protein sequence ID" value="MCD9874838.1"/>
    <property type="molecule type" value="Genomic_DNA"/>
</dbReference>
<dbReference type="RefSeq" id="WP_232648966.1">
    <property type="nucleotide sequence ID" value="NZ_JAJSBI010000006.1"/>
</dbReference>
<comment type="subcellular location">
    <subcellularLocation>
        <location evidence="1">Cell membrane</location>
        <topology evidence="1">Multi-pass membrane protein</topology>
    </subcellularLocation>
</comment>
<feature type="transmembrane region" description="Helical" evidence="8">
    <location>
        <begin position="286"/>
        <end position="309"/>
    </location>
</feature>
<evidence type="ECO:0000256" key="5">
    <source>
        <dbReference type="ARBA" id="ARBA00022989"/>
    </source>
</evidence>
<evidence type="ECO:0000259" key="9">
    <source>
        <dbReference type="Pfam" id="PF00999"/>
    </source>
</evidence>
<feature type="transmembrane region" description="Helical" evidence="8">
    <location>
        <begin position="6"/>
        <end position="21"/>
    </location>
</feature>
<dbReference type="InterPro" id="IPR006153">
    <property type="entry name" value="Cation/H_exchanger_TM"/>
</dbReference>
<keyword evidence="3" id="KW-0050">Antiport</keyword>
<dbReference type="GO" id="GO:1902600">
    <property type="term" value="P:proton transmembrane transport"/>
    <property type="evidence" value="ECO:0007669"/>
    <property type="project" value="InterPro"/>
</dbReference>
<dbReference type="GO" id="GO:0005886">
    <property type="term" value="C:plasma membrane"/>
    <property type="evidence" value="ECO:0007669"/>
    <property type="project" value="UniProtKB-SubCell"/>
</dbReference>
<proteinExistence type="predicted"/>
<feature type="transmembrane region" description="Helical" evidence="8">
    <location>
        <begin position="378"/>
        <end position="399"/>
    </location>
</feature>
<feature type="transmembrane region" description="Helical" evidence="8">
    <location>
        <begin position="315"/>
        <end position="335"/>
    </location>
</feature>
<keyword evidence="6" id="KW-0406">Ion transport</keyword>
<feature type="domain" description="Cation/H+ exchanger transmembrane" evidence="9">
    <location>
        <begin position="18"/>
        <end position="398"/>
    </location>
</feature>